<comment type="similarity">
    <text evidence="1">Belongs to the UPF0749 family.</text>
</comment>
<reference evidence="4" key="1">
    <citation type="journal article" date="2019" name="Int. J. Syst. Evol. Microbiol.">
        <title>The Global Catalogue of Microorganisms (GCM) 10K type strain sequencing project: providing services to taxonomists for standard genome sequencing and annotation.</title>
        <authorList>
            <consortium name="The Broad Institute Genomics Platform"/>
            <consortium name="The Broad Institute Genome Sequencing Center for Infectious Disease"/>
            <person name="Wu L."/>
            <person name="Ma J."/>
        </authorList>
    </citation>
    <scope>NUCLEOTIDE SEQUENCE [LARGE SCALE GENOMIC DNA]</scope>
    <source>
        <strain evidence="4">JCM 18532</strain>
    </source>
</reference>
<evidence type="ECO:0000313" key="4">
    <source>
        <dbReference type="Proteomes" id="UP001499882"/>
    </source>
</evidence>
<dbReference type="Proteomes" id="UP001499882">
    <property type="component" value="Unassembled WGS sequence"/>
</dbReference>
<dbReference type="InterPro" id="IPR010273">
    <property type="entry name" value="DUF881"/>
</dbReference>
<gene>
    <name evidence="3" type="ORF">GCM10023350_45050</name>
</gene>
<name>A0ABP8ZF73_9ACTN</name>
<feature type="region of interest" description="Disordered" evidence="2">
    <location>
        <begin position="264"/>
        <end position="294"/>
    </location>
</feature>
<feature type="compositionally biased region" description="Basic and acidic residues" evidence="2">
    <location>
        <begin position="282"/>
        <end position="294"/>
    </location>
</feature>
<dbReference type="RefSeq" id="WP_345529328.1">
    <property type="nucleotide sequence ID" value="NZ_BAABKN010000030.1"/>
</dbReference>
<evidence type="ECO:0000313" key="3">
    <source>
        <dbReference type="EMBL" id="GAA4754606.1"/>
    </source>
</evidence>
<protein>
    <recommendedName>
        <fullName evidence="5">DUF881 domain-containing protein</fullName>
    </recommendedName>
</protein>
<dbReference type="EMBL" id="BAABKN010000030">
    <property type="protein sequence ID" value="GAA4754606.1"/>
    <property type="molecule type" value="Genomic_DNA"/>
</dbReference>
<dbReference type="PANTHER" id="PTHR37313:SF1">
    <property type="entry name" value="UPF0749 PROTEIN RV1823"/>
    <property type="match status" value="1"/>
</dbReference>
<comment type="caution">
    <text evidence="3">The sequence shown here is derived from an EMBL/GenBank/DDBJ whole genome shotgun (WGS) entry which is preliminary data.</text>
</comment>
<sequence>MPDAPTVPDRARTPLLTLITQESLDEDYQHVAEQRAAARARQGVEDHGAGGSGRRGHWVAAAVVAAFGMLVTVAAVQTSEGSGVADANRESLLHQIDQRRDQSAQLQGRILRLSERNVGLQDALNEVTDAERTTANRVDRLAAQAGYGPVRGPGIVITVDDAPNGEAVRAEDLALLANGLWAAGAEAIAINDRRLTARSAIFNSGAAINIRFTPPLSPPYVVSAIGDNKALEANLLDTSTGLAFSNAADALGFQVTTDRRDEIDLPAAELRPPHDAVMGTAEENRRPDGKETAP</sequence>
<keyword evidence="4" id="KW-1185">Reference proteome</keyword>
<dbReference type="Pfam" id="PF05949">
    <property type="entry name" value="DUF881"/>
    <property type="match status" value="1"/>
</dbReference>
<accession>A0ABP8ZF73</accession>
<evidence type="ECO:0000256" key="2">
    <source>
        <dbReference type="SAM" id="MobiDB-lite"/>
    </source>
</evidence>
<organism evidence="3 4">
    <name type="scientific">Nocardioides endophyticus</name>
    <dbReference type="NCBI Taxonomy" id="1353775"/>
    <lineage>
        <taxon>Bacteria</taxon>
        <taxon>Bacillati</taxon>
        <taxon>Actinomycetota</taxon>
        <taxon>Actinomycetes</taxon>
        <taxon>Propionibacteriales</taxon>
        <taxon>Nocardioidaceae</taxon>
        <taxon>Nocardioides</taxon>
    </lineage>
</organism>
<proteinExistence type="inferred from homology"/>
<dbReference type="PANTHER" id="PTHR37313">
    <property type="entry name" value="UPF0749 PROTEIN RV1825"/>
    <property type="match status" value="1"/>
</dbReference>
<feature type="region of interest" description="Disordered" evidence="2">
    <location>
        <begin position="33"/>
        <end position="55"/>
    </location>
</feature>
<evidence type="ECO:0008006" key="5">
    <source>
        <dbReference type="Google" id="ProtNLM"/>
    </source>
</evidence>
<evidence type="ECO:0000256" key="1">
    <source>
        <dbReference type="ARBA" id="ARBA00009108"/>
    </source>
</evidence>
<dbReference type="Gene3D" id="3.30.70.1880">
    <property type="entry name" value="Protein of unknown function DUF881"/>
    <property type="match status" value="1"/>
</dbReference>